<dbReference type="InterPro" id="IPR011990">
    <property type="entry name" value="TPR-like_helical_dom_sf"/>
</dbReference>
<dbReference type="SUPFAM" id="SSF48452">
    <property type="entry name" value="TPR-like"/>
    <property type="match status" value="1"/>
</dbReference>
<keyword evidence="2" id="KW-1185">Reference proteome</keyword>
<name>A0A845PTS9_9FLAO</name>
<proteinExistence type="predicted"/>
<protein>
    <recommendedName>
        <fullName evidence="3">Tetratricopeptide repeat protein</fullName>
    </recommendedName>
</protein>
<dbReference type="EMBL" id="JAAABJ010000589">
    <property type="protein sequence ID" value="NAW51639.1"/>
    <property type="molecule type" value="Genomic_DNA"/>
</dbReference>
<evidence type="ECO:0008006" key="3">
    <source>
        <dbReference type="Google" id="ProtNLM"/>
    </source>
</evidence>
<evidence type="ECO:0000313" key="1">
    <source>
        <dbReference type="EMBL" id="NAW51639.1"/>
    </source>
</evidence>
<reference evidence="1 2" key="1">
    <citation type="submission" date="2019-11" db="EMBL/GenBank/DDBJ databases">
        <title>Characterization of Elizabethkingia argenteiflava sp. nov., isolated from inner surface of Soybean Pods.</title>
        <authorList>
            <person name="Mo S."/>
        </authorList>
    </citation>
    <scope>NUCLEOTIDE SEQUENCE [LARGE SCALE GENOMIC DNA]</scope>
    <source>
        <strain evidence="1 2">YB22</strain>
    </source>
</reference>
<dbReference type="RefSeq" id="WP_166519906.1">
    <property type="nucleotide sequence ID" value="NZ_JAAABJ010000589.1"/>
</dbReference>
<dbReference type="Proteomes" id="UP000553459">
    <property type="component" value="Unassembled WGS sequence"/>
</dbReference>
<organism evidence="1 2">
    <name type="scientific">Elizabethkingia argenteiflava</name>
    <dbReference type="NCBI Taxonomy" id="2681556"/>
    <lineage>
        <taxon>Bacteria</taxon>
        <taxon>Pseudomonadati</taxon>
        <taxon>Bacteroidota</taxon>
        <taxon>Flavobacteriia</taxon>
        <taxon>Flavobacteriales</taxon>
        <taxon>Weeksellaceae</taxon>
        <taxon>Elizabethkingia</taxon>
    </lineage>
</organism>
<gene>
    <name evidence="1" type="ORF">GNY06_09710</name>
</gene>
<dbReference type="AlphaFoldDB" id="A0A845PTS9"/>
<accession>A0A845PTS9</accession>
<evidence type="ECO:0000313" key="2">
    <source>
        <dbReference type="Proteomes" id="UP000553459"/>
    </source>
</evidence>
<sequence>MQKNIRFYSLFLYFIAHHICFSQSIKGFRIQDSLQDKSFAQLEKAYNKVKNKDQEKAVVYANTILTKAKEERNTAKLFDGYFLLFDRSGKDIKYTDSIRYKLKGIKNLDDLYYGYFINGRMYYTRSLYKEALSSYLLALEYAQKNKNEKQIVFSKKAIGAIKYAIEDYEGALVIFRQNYQYIKRR</sequence>
<comment type="caution">
    <text evidence="1">The sequence shown here is derived from an EMBL/GenBank/DDBJ whole genome shotgun (WGS) entry which is preliminary data.</text>
</comment>